<organism evidence="3 4">
    <name type="scientific">Hypothenemus hampei</name>
    <name type="common">Coffee berry borer</name>
    <dbReference type="NCBI Taxonomy" id="57062"/>
    <lineage>
        <taxon>Eukaryota</taxon>
        <taxon>Metazoa</taxon>
        <taxon>Ecdysozoa</taxon>
        <taxon>Arthropoda</taxon>
        <taxon>Hexapoda</taxon>
        <taxon>Insecta</taxon>
        <taxon>Pterygota</taxon>
        <taxon>Neoptera</taxon>
        <taxon>Endopterygota</taxon>
        <taxon>Coleoptera</taxon>
        <taxon>Polyphaga</taxon>
        <taxon>Cucujiformia</taxon>
        <taxon>Curculionidae</taxon>
        <taxon>Scolytinae</taxon>
        <taxon>Hypothenemus</taxon>
    </lineage>
</organism>
<accession>A0ABD1EPP9</accession>
<dbReference type="InterPro" id="IPR019748">
    <property type="entry name" value="FERM_central"/>
</dbReference>
<evidence type="ECO:0000313" key="4">
    <source>
        <dbReference type="Proteomes" id="UP001566132"/>
    </source>
</evidence>
<dbReference type="SUPFAM" id="SSF47031">
    <property type="entry name" value="Second domain of FERM"/>
    <property type="match status" value="1"/>
</dbReference>
<dbReference type="InterPro" id="IPR014352">
    <property type="entry name" value="FERM/acyl-CoA-bd_prot_sf"/>
</dbReference>
<protein>
    <recommendedName>
        <fullName evidence="1">FERM domain-containing protein 8</fullName>
    </recommendedName>
</protein>
<dbReference type="Pfam" id="PF24522">
    <property type="entry name" value="KRIT1_FRMD8_FERM_C"/>
    <property type="match status" value="1"/>
</dbReference>
<dbReference type="Proteomes" id="UP001566132">
    <property type="component" value="Unassembled WGS sequence"/>
</dbReference>
<name>A0ABD1EPP9_HYPHA</name>
<dbReference type="PANTHER" id="PTHR13283">
    <property type="entry name" value="KREV INTERACTION TRAPPED 1-RELATED"/>
    <property type="match status" value="1"/>
</dbReference>
<feature type="domain" description="FERM" evidence="2">
    <location>
        <begin position="203"/>
        <end position="560"/>
    </location>
</feature>
<dbReference type="InterPro" id="IPR035963">
    <property type="entry name" value="FERM_2"/>
</dbReference>
<dbReference type="InterPro" id="IPR057096">
    <property type="entry name" value="KRIT1_FRMD8_FERM_C"/>
</dbReference>
<dbReference type="CDD" id="cd14473">
    <property type="entry name" value="FERM_B-lobe"/>
    <property type="match status" value="1"/>
</dbReference>
<keyword evidence="4" id="KW-1185">Reference proteome</keyword>
<dbReference type="InterPro" id="IPR011993">
    <property type="entry name" value="PH-like_dom_sf"/>
</dbReference>
<evidence type="ECO:0000313" key="3">
    <source>
        <dbReference type="EMBL" id="KAL1500746.1"/>
    </source>
</evidence>
<dbReference type="Pfam" id="PF00373">
    <property type="entry name" value="FERM_M"/>
    <property type="match status" value="1"/>
</dbReference>
<dbReference type="PANTHER" id="PTHR13283:SF10">
    <property type="entry name" value="FERM DOMAIN-CONTAINING PROTEIN 8"/>
    <property type="match status" value="1"/>
</dbReference>
<gene>
    <name evidence="3" type="ORF">ABEB36_006192</name>
</gene>
<dbReference type="InterPro" id="IPR019749">
    <property type="entry name" value="Band_41_domain"/>
</dbReference>
<dbReference type="GO" id="GO:0030182">
    <property type="term" value="P:neuron differentiation"/>
    <property type="evidence" value="ECO:0007669"/>
    <property type="project" value="UniProtKB-ARBA"/>
</dbReference>
<sequence length="643" mass="73002">MGKSRRKKSVRTPVSFCTQFSSILIIQINNMDNQHGGNIKDSQQIIIQASNYNVTVIPVEFPMRNRLYNNCTEAAPQYSYCQESVKNYAVLQQQQQQSHWTNNDNSLQSGNDCKKFTADDIVDNQLNQRQGLKGYGEKKDFGTQNFSSAPQDGFSTNVIYEEINDNRSRAVKAPGSLNCQNGSLPDNNHQSDTPLPPFQGVVIPMCVYLHNKTVIMMEIEDTPSANCDLICQAIVNCDELGLNKNLAIQVFTLWMISPILELQLKPHSRPYEIRKNWRQLIDKYGHASSNRKDKDEPKLVFQRSIFFPKETEEKIKDQKILELLYEECKYNILNGRYPSEISHLIMLGGIQAREELGPYNSEVHTTNFFREEQSKFLPVHVRKSPTWTWLPISSKNSAEVRLLEQFKRIPATATNRKLIKKYLEYCWGLPFYGAAFFEGQIEEPVRGLISLLTHQDVPVLVAINSKGIYIIDDLNCQVILGLRYEEFNWECSRRTTTITTTTTATATRDQNPDSMPCLFIQFNVVENGARVSKMLQVFSKQASLMDVLIQSYATVARNASTNSGPYPPSVGAPVKTYNEDHTQQNVPNENDNHQNHLVAATNGNTAYAPAYGALTNKLSKLTLATFDEEGRCIGRMGSWSFSY</sequence>
<dbReference type="InterPro" id="IPR000299">
    <property type="entry name" value="FERM_domain"/>
</dbReference>
<dbReference type="PROSITE" id="PS50057">
    <property type="entry name" value="FERM_3"/>
    <property type="match status" value="1"/>
</dbReference>
<dbReference type="Gene3D" id="3.10.20.90">
    <property type="entry name" value="Phosphatidylinositol 3-kinase Catalytic Subunit, Chain A, domain 1"/>
    <property type="match status" value="1"/>
</dbReference>
<dbReference type="AlphaFoldDB" id="A0ABD1EPP9"/>
<dbReference type="GO" id="GO:0071944">
    <property type="term" value="C:cell periphery"/>
    <property type="evidence" value="ECO:0007669"/>
    <property type="project" value="UniProtKB-ARBA"/>
</dbReference>
<dbReference type="SMART" id="SM00295">
    <property type="entry name" value="B41"/>
    <property type="match status" value="1"/>
</dbReference>
<reference evidence="3 4" key="1">
    <citation type="submission" date="2024-05" db="EMBL/GenBank/DDBJ databases">
        <title>Genetic variation in Jamaican populations of the coffee berry borer (Hypothenemus hampei).</title>
        <authorList>
            <person name="Errbii M."/>
            <person name="Myrie A."/>
        </authorList>
    </citation>
    <scope>NUCLEOTIDE SEQUENCE [LARGE SCALE GENOMIC DNA]</scope>
    <source>
        <strain evidence="3">JA-Hopewell-2020-01-JO</strain>
        <tissue evidence="3">Whole body</tissue>
    </source>
</reference>
<dbReference type="Gene3D" id="1.20.80.10">
    <property type="match status" value="1"/>
</dbReference>
<proteinExistence type="predicted"/>
<dbReference type="FunFam" id="1.20.80.10:FF:000029">
    <property type="entry name" value="Uncharacterized protein, isoform A"/>
    <property type="match status" value="1"/>
</dbReference>
<dbReference type="Gene3D" id="2.30.29.30">
    <property type="entry name" value="Pleckstrin-homology domain (PH domain)/Phosphotyrosine-binding domain (PTB)"/>
    <property type="match status" value="1"/>
</dbReference>
<evidence type="ECO:0000256" key="1">
    <source>
        <dbReference type="ARBA" id="ARBA00039547"/>
    </source>
</evidence>
<dbReference type="InterPro" id="IPR051594">
    <property type="entry name" value="KRIT1/FRMD8"/>
</dbReference>
<dbReference type="GO" id="GO:0009887">
    <property type="term" value="P:animal organ morphogenesis"/>
    <property type="evidence" value="ECO:0007669"/>
    <property type="project" value="UniProtKB-ARBA"/>
</dbReference>
<evidence type="ECO:0000259" key="2">
    <source>
        <dbReference type="PROSITE" id="PS50057"/>
    </source>
</evidence>
<comment type="caution">
    <text evidence="3">The sequence shown here is derived from an EMBL/GenBank/DDBJ whole genome shotgun (WGS) entry which is preliminary data.</text>
</comment>
<dbReference type="EMBL" id="JBDJPC010000005">
    <property type="protein sequence ID" value="KAL1500746.1"/>
    <property type="molecule type" value="Genomic_DNA"/>
</dbReference>